<evidence type="ECO:0000256" key="2">
    <source>
        <dbReference type="ARBA" id="ARBA00022448"/>
    </source>
</evidence>
<feature type="transmembrane region" description="Helical" evidence="7">
    <location>
        <begin position="283"/>
        <end position="301"/>
    </location>
</feature>
<dbReference type="InterPro" id="IPR011701">
    <property type="entry name" value="MFS"/>
</dbReference>
<evidence type="ECO:0000259" key="8">
    <source>
        <dbReference type="PROSITE" id="PS50850"/>
    </source>
</evidence>
<evidence type="ECO:0000256" key="5">
    <source>
        <dbReference type="ARBA" id="ARBA00022989"/>
    </source>
</evidence>
<organism evidence="9 10">
    <name type="scientific">Cytobacillus stercorigallinarum</name>
    <dbReference type="NCBI Taxonomy" id="2762240"/>
    <lineage>
        <taxon>Bacteria</taxon>
        <taxon>Bacillati</taxon>
        <taxon>Bacillota</taxon>
        <taxon>Bacilli</taxon>
        <taxon>Bacillales</taxon>
        <taxon>Bacillaceae</taxon>
        <taxon>Cytobacillus</taxon>
    </lineage>
</organism>
<feature type="domain" description="Major facilitator superfamily (MFS) profile" evidence="8">
    <location>
        <begin position="8"/>
        <end position="395"/>
    </location>
</feature>
<feature type="transmembrane region" description="Helical" evidence="7">
    <location>
        <begin position="168"/>
        <end position="186"/>
    </location>
</feature>
<dbReference type="Proteomes" id="UP000657931">
    <property type="component" value="Unassembled WGS sequence"/>
</dbReference>
<accession>A0ABR8QP46</accession>
<dbReference type="EMBL" id="JACSQT010000003">
    <property type="protein sequence ID" value="MBD7937288.1"/>
    <property type="molecule type" value="Genomic_DNA"/>
</dbReference>
<dbReference type="CDD" id="cd06173">
    <property type="entry name" value="MFS_MefA_like"/>
    <property type="match status" value="1"/>
</dbReference>
<feature type="transmembrane region" description="Helical" evidence="7">
    <location>
        <begin position="73"/>
        <end position="93"/>
    </location>
</feature>
<dbReference type="Pfam" id="PF07690">
    <property type="entry name" value="MFS_1"/>
    <property type="match status" value="1"/>
</dbReference>
<keyword evidence="5 7" id="KW-1133">Transmembrane helix</keyword>
<dbReference type="PANTHER" id="PTHR23513">
    <property type="entry name" value="INTEGRAL MEMBRANE EFFLUX PROTEIN-RELATED"/>
    <property type="match status" value="1"/>
</dbReference>
<feature type="transmembrane region" description="Helical" evidence="7">
    <location>
        <begin position="253"/>
        <end position="271"/>
    </location>
</feature>
<keyword evidence="2" id="KW-0813">Transport</keyword>
<feature type="transmembrane region" description="Helical" evidence="7">
    <location>
        <begin position="12"/>
        <end position="34"/>
    </location>
</feature>
<feature type="transmembrane region" description="Helical" evidence="7">
    <location>
        <begin position="307"/>
        <end position="328"/>
    </location>
</feature>
<dbReference type="Gene3D" id="1.20.1250.20">
    <property type="entry name" value="MFS general substrate transporter like domains"/>
    <property type="match status" value="1"/>
</dbReference>
<reference evidence="9 10" key="1">
    <citation type="submission" date="2020-08" db="EMBL/GenBank/DDBJ databases">
        <title>A Genomic Blueprint of the Chicken Gut Microbiome.</title>
        <authorList>
            <person name="Gilroy R."/>
            <person name="Ravi A."/>
            <person name="Getino M."/>
            <person name="Pursley I."/>
            <person name="Horton D.L."/>
            <person name="Alikhan N.-F."/>
            <person name="Baker D."/>
            <person name="Gharbi K."/>
            <person name="Hall N."/>
            <person name="Watson M."/>
            <person name="Adriaenssens E.M."/>
            <person name="Foster-Nyarko E."/>
            <person name="Jarju S."/>
            <person name="Secka A."/>
            <person name="Antonio M."/>
            <person name="Oren A."/>
            <person name="Chaudhuri R."/>
            <person name="La Ragione R.M."/>
            <person name="Hildebrand F."/>
            <person name="Pallen M.J."/>
        </authorList>
    </citation>
    <scope>NUCLEOTIDE SEQUENCE [LARGE SCALE GENOMIC DNA]</scope>
    <source>
        <strain evidence="9 10">Sa5YUA1</strain>
    </source>
</reference>
<evidence type="ECO:0000256" key="4">
    <source>
        <dbReference type="ARBA" id="ARBA00022692"/>
    </source>
</evidence>
<gene>
    <name evidence="9" type="ORF">H9655_09610</name>
</gene>
<feature type="transmembrane region" description="Helical" evidence="7">
    <location>
        <begin position="369"/>
        <end position="387"/>
    </location>
</feature>
<feature type="transmembrane region" description="Helical" evidence="7">
    <location>
        <begin position="222"/>
        <end position="241"/>
    </location>
</feature>
<comment type="caution">
    <text evidence="9">The sequence shown here is derived from an EMBL/GenBank/DDBJ whole genome shotgun (WGS) entry which is preliminary data.</text>
</comment>
<sequence length="396" mass="44884">MNLHKNQIFQKIYALHFFINLSMTIFSFILPIILYEYTKSALAMSIMRIMDFLPNVLLGMLIGVLVDRINRRYIIIYGNVIRMIISFVFVFLLTNTDFMLWHIYILGFLISTISYTIGSATNAIVPQLFDISLMTEIQAKFALLSTMITIIGPGLLGILLLWMSNSLFLWLFLGCQLCMTIIAFFIEKVPTPISKVKRSLLEDMKEGIVALIGNKSLLLQTWTIFFSNFASSLIIGVLTFYSLDQLHFTKEELGMMLTISAIGGIIGAKIIRPLQKRYTRGQIYTNSMFIEVFVLVLFYFADHWIGLGILLATRTTTITMTNIVYLAIRQETTPNHLLGRVAGTTSMIMKLAVPIGLFIGGIWAESLPIAPIFILSAAFVLFNFILLKKNKFELIV</sequence>
<evidence type="ECO:0000313" key="10">
    <source>
        <dbReference type="Proteomes" id="UP000657931"/>
    </source>
</evidence>
<keyword evidence="6 7" id="KW-0472">Membrane</keyword>
<evidence type="ECO:0000256" key="6">
    <source>
        <dbReference type="ARBA" id="ARBA00023136"/>
    </source>
</evidence>
<proteinExistence type="predicted"/>
<evidence type="ECO:0000256" key="7">
    <source>
        <dbReference type="SAM" id="Phobius"/>
    </source>
</evidence>
<keyword evidence="10" id="KW-1185">Reference proteome</keyword>
<keyword evidence="4 7" id="KW-0812">Transmembrane</keyword>
<dbReference type="PROSITE" id="PS50850">
    <property type="entry name" value="MFS"/>
    <property type="match status" value="1"/>
</dbReference>
<evidence type="ECO:0000256" key="3">
    <source>
        <dbReference type="ARBA" id="ARBA00022475"/>
    </source>
</evidence>
<dbReference type="InterPro" id="IPR020846">
    <property type="entry name" value="MFS_dom"/>
</dbReference>
<dbReference type="RefSeq" id="WP_191813355.1">
    <property type="nucleotide sequence ID" value="NZ_JACSQT010000003.1"/>
</dbReference>
<feature type="transmembrane region" description="Helical" evidence="7">
    <location>
        <begin position="99"/>
        <end position="120"/>
    </location>
</feature>
<evidence type="ECO:0000313" key="9">
    <source>
        <dbReference type="EMBL" id="MBD7937288.1"/>
    </source>
</evidence>
<feature type="transmembrane region" description="Helical" evidence="7">
    <location>
        <begin position="46"/>
        <end position="66"/>
    </location>
</feature>
<feature type="transmembrane region" description="Helical" evidence="7">
    <location>
        <begin position="340"/>
        <end position="363"/>
    </location>
</feature>
<dbReference type="SUPFAM" id="SSF103473">
    <property type="entry name" value="MFS general substrate transporter"/>
    <property type="match status" value="1"/>
</dbReference>
<protein>
    <submittedName>
        <fullName evidence="9">MFS transporter</fullName>
    </submittedName>
</protein>
<comment type="subcellular location">
    <subcellularLocation>
        <location evidence="1">Cell membrane</location>
        <topology evidence="1">Multi-pass membrane protein</topology>
    </subcellularLocation>
</comment>
<dbReference type="InterPro" id="IPR036259">
    <property type="entry name" value="MFS_trans_sf"/>
</dbReference>
<feature type="transmembrane region" description="Helical" evidence="7">
    <location>
        <begin position="141"/>
        <end position="162"/>
    </location>
</feature>
<keyword evidence="3" id="KW-1003">Cell membrane</keyword>
<dbReference type="PANTHER" id="PTHR23513:SF6">
    <property type="entry name" value="MAJOR FACILITATOR SUPERFAMILY ASSOCIATED DOMAIN-CONTAINING PROTEIN"/>
    <property type="match status" value="1"/>
</dbReference>
<name>A0ABR8QP46_9BACI</name>
<evidence type="ECO:0000256" key="1">
    <source>
        <dbReference type="ARBA" id="ARBA00004651"/>
    </source>
</evidence>